<dbReference type="PANTHER" id="PTHR33269:SF17">
    <property type="entry name" value="NADH-UBIQUINONE OXIDOREDUCTASE CHAIN 6"/>
    <property type="match status" value="1"/>
</dbReference>
<dbReference type="Gene3D" id="1.20.120.1200">
    <property type="entry name" value="NADH-ubiquinone/plastoquinone oxidoreductase chain 6, subunit NuoJ"/>
    <property type="match status" value="1"/>
</dbReference>
<name>A0A645GNR4_9ZZZZ</name>
<comment type="caution">
    <text evidence="2">The sequence shown here is derived from an EMBL/GenBank/DDBJ whole genome shotgun (WGS) entry which is preliminary data.</text>
</comment>
<sequence>MGIIDTLCGWFNSAVDFIMANGVSIAFVVLAAIAVLAAILVVTSEETMHSAFYLALVFFCVGVTYFFLAAPFVGVVQIMVYVGAITMLFAFGLMLTRRGMSDGGESR</sequence>
<dbReference type="AlphaFoldDB" id="A0A645GNR4"/>
<feature type="transmembrane region" description="Helical" evidence="1">
    <location>
        <begin position="17"/>
        <end position="42"/>
    </location>
</feature>
<keyword evidence="1" id="KW-1133">Transmembrane helix</keyword>
<accession>A0A645GNR4</accession>
<organism evidence="2">
    <name type="scientific">bioreactor metagenome</name>
    <dbReference type="NCBI Taxonomy" id="1076179"/>
    <lineage>
        <taxon>unclassified sequences</taxon>
        <taxon>metagenomes</taxon>
        <taxon>ecological metagenomes</taxon>
    </lineage>
</organism>
<dbReference type="PANTHER" id="PTHR33269">
    <property type="entry name" value="NADH-UBIQUINONE OXIDOREDUCTASE CHAIN 6"/>
    <property type="match status" value="1"/>
</dbReference>
<reference evidence="2" key="1">
    <citation type="submission" date="2019-08" db="EMBL/GenBank/DDBJ databases">
        <authorList>
            <person name="Kucharzyk K."/>
            <person name="Murdoch R.W."/>
            <person name="Higgins S."/>
            <person name="Loffler F."/>
        </authorList>
    </citation>
    <scope>NUCLEOTIDE SEQUENCE</scope>
</reference>
<keyword evidence="1" id="KW-0812">Transmembrane</keyword>
<evidence type="ECO:0000313" key="2">
    <source>
        <dbReference type="EMBL" id="MPN28558.1"/>
    </source>
</evidence>
<feature type="transmembrane region" description="Helical" evidence="1">
    <location>
        <begin position="51"/>
        <end position="72"/>
    </location>
</feature>
<dbReference type="InterPro" id="IPR042106">
    <property type="entry name" value="Nuo/plastoQ_OxRdtase_6_NuoJ"/>
</dbReference>
<dbReference type="InterPro" id="IPR001457">
    <property type="entry name" value="NADH_UbQ/plastoQ_OxRdtase_su6"/>
</dbReference>
<keyword evidence="1" id="KW-0472">Membrane</keyword>
<dbReference type="EMBL" id="VSSQ01078894">
    <property type="protein sequence ID" value="MPN28558.1"/>
    <property type="molecule type" value="Genomic_DNA"/>
</dbReference>
<proteinExistence type="predicted"/>
<dbReference type="GO" id="GO:0008137">
    <property type="term" value="F:NADH dehydrogenase (ubiquinone) activity"/>
    <property type="evidence" value="ECO:0007669"/>
    <property type="project" value="InterPro"/>
</dbReference>
<evidence type="ECO:0000256" key="1">
    <source>
        <dbReference type="SAM" id="Phobius"/>
    </source>
</evidence>
<protein>
    <submittedName>
        <fullName evidence="2">Uncharacterized protein</fullName>
    </submittedName>
</protein>
<feature type="transmembrane region" description="Helical" evidence="1">
    <location>
        <begin position="78"/>
        <end position="96"/>
    </location>
</feature>
<gene>
    <name evidence="2" type="ORF">SDC9_176000</name>
</gene>
<dbReference type="Pfam" id="PF00499">
    <property type="entry name" value="Oxidored_q3"/>
    <property type="match status" value="1"/>
</dbReference>